<feature type="domain" description="Ribosomal protein L9" evidence="9">
    <location>
        <begin position="13"/>
        <end position="40"/>
    </location>
</feature>
<keyword evidence="2 7" id="KW-0699">rRNA-binding</keyword>
<reference evidence="10 11" key="1">
    <citation type="journal article" date="2024" name="Front. Microbiol.">
        <title>Novel thermophilic genera Geochorda gen. nov. and Carboxydochorda gen. nov. from the deep terrestrial subsurface reveal the ecophysiological diversity in the class Limnochordia.</title>
        <authorList>
            <person name="Karnachuk O.V."/>
            <person name="Lukina A.P."/>
            <person name="Avakyan M.R."/>
            <person name="Kadnikov V.V."/>
            <person name="Begmatov S."/>
            <person name="Beletsky A.V."/>
            <person name="Vlasova K.G."/>
            <person name="Novikov A.A."/>
            <person name="Shcherbakova V.A."/>
            <person name="Mardanov A.V."/>
            <person name="Ravin N.V."/>
        </authorList>
    </citation>
    <scope>NUCLEOTIDE SEQUENCE [LARGE SCALE GENOMIC DNA]</scope>
    <source>
        <strain evidence="10 11">L945</strain>
    </source>
</reference>
<accession>A0ABZ1BWA3</accession>
<evidence type="ECO:0000256" key="2">
    <source>
        <dbReference type="ARBA" id="ARBA00022730"/>
    </source>
</evidence>
<evidence type="ECO:0000259" key="9">
    <source>
        <dbReference type="PROSITE" id="PS00651"/>
    </source>
</evidence>
<sequence>MKVILTQDVKGVGRAGEVVTVADGYGRNYLLPRKLAIQATGGSVKAVEHQQALVRRRIEREQQEASALAQRLEGQSVTIRARAGEGGRLFGSVTAGDVAEALRAQFGAEVDRRRIELEAPVKQLGSFPVTLRLAAGITASVNLVVEAEQAEGAPAQGSEG</sequence>
<dbReference type="Pfam" id="PF01281">
    <property type="entry name" value="Ribosomal_L9_N"/>
    <property type="match status" value="1"/>
</dbReference>
<dbReference type="InterPro" id="IPR020594">
    <property type="entry name" value="Ribosomal_bL9_bac/chp"/>
</dbReference>
<dbReference type="Proteomes" id="UP001332192">
    <property type="component" value="Chromosome"/>
</dbReference>
<dbReference type="GO" id="GO:0005840">
    <property type="term" value="C:ribosome"/>
    <property type="evidence" value="ECO:0007669"/>
    <property type="project" value="UniProtKB-KW"/>
</dbReference>
<dbReference type="SUPFAM" id="SSF55658">
    <property type="entry name" value="L9 N-domain-like"/>
    <property type="match status" value="1"/>
</dbReference>
<name>A0ABZ1BWA3_9FIRM</name>
<dbReference type="InterPro" id="IPR020069">
    <property type="entry name" value="Ribosomal_bL9_C"/>
</dbReference>
<protein>
    <recommendedName>
        <fullName evidence="6 7">Large ribosomal subunit protein bL9</fullName>
    </recommendedName>
</protein>
<keyword evidence="8" id="KW-0175">Coiled coil</keyword>
<evidence type="ECO:0000256" key="4">
    <source>
        <dbReference type="ARBA" id="ARBA00022980"/>
    </source>
</evidence>
<dbReference type="EMBL" id="CP141615">
    <property type="protein sequence ID" value="WRP17080.1"/>
    <property type="molecule type" value="Genomic_DNA"/>
</dbReference>
<evidence type="ECO:0000256" key="1">
    <source>
        <dbReference type="ARBA" id="ARBA00010605"/>
    </source>
</evidence>
<dbReference type="PANTHER" id="PTHR21368">
    <property type="entry name" value="50S RIBOSOMAL PROTEIN L9"/>
    <property type="match status" value="1"/>
</dbReference>
<evidence type="ECO:0000313" key="11">
    <source>
        <dbReference type="Proteomes" id="UP001332192"/>
    </source>
</evidence>
<organism evidence="10 11">
    <name type="scientific">Carboxydichorda subterranea</name>
    <dbReference type="NCBI Taxonomy" id="3109565"/>
    <lineage>
        <taxon>Bacteria</taxon>
        <taxon>Bacillati</taxon>
        <taxon>Bacillota</taxon>
        <taxon>Limnochordia</taxon>
        <taxon>Limnochordales</taxon>
        <taxon>Geochordaceae</taxon>
        <taxon>Carboxydichorda</taxon>
    </lineage>
</organism>
<dbReference type="InterPro" id="IPR036791">
    <property type="entry name" value="Ribosomal_bL9_C_sf"/>
</dbReference>
<gene>
    <name evidence="7 10" type="primary">rplI</name>
    <name evidence="10" type="ORF">U7230_13475</name>
</gene>
<evidence type="ECO:0000313" key="10">
    <source>
        <dbReference type="EMBL" id="WRP17080.1"/>
    </source>
</evidence>
<keyword evidence="4 7" id="KW-0689">Ribosomal protein</keyword>
<dbReference type="Pfam" id="PF03948">
    <property type="entry name" value="Ribosomal_L9_C"/>
    <property type="match status" value="1"/>
</dbReference>
<dbReference type="HAMAP" id="MF_00503">
    <property type="entry name" value="Ribosomal_bL9"/>
    <property type="match status" value="1"/>
</dbReference>
<dbReference type="Gene3D" id="3.10.430.100">
    <property type="entry name" value="Ribosomal protein L9, C-terminal domain"/>
    <property type="match status" value="1"/>
</dbReference>
<dbReference type="SUPFAM" id="SSF55653">
    <property type="entry name" value="Ribosomal protein L9 C-domain"/>
    <property type="match status" value="1"/>
</dbReference>
<keyword evidence="11" id="KW-1185">Reference proteome</keyword>
<comment type="similarity">
    <text evidence="1 7">Belongs to the bacterial ribosomal protein bL9 family.</text>
</comment>
<dbReference type="InterPro" id="IPR000244">
    <property type="entry name" value="Ribosomal_bL9"/>
</dbReference>
<dbReference type="Gene3D" id="3.40.5.10">
    <property type="entry name" value="Ribosomal protein L9, N-terminal domain"/>
    <property type="match status" value="1"/>
</dbReference>
<evidence type="ECO:0000256" key="3">
    <source>
        <dbReference type="ARBA" id="ARBA00022884"/>
    </source>
</evidence>
<evidence type="ECO:0000256" key="6">
    <source>
        <dbReference type="ARBA" id="ARBA00035292"/>
    </source>
</evidence>
<dbReference type="RefSeq" id="WP_324716352.1">
    <property type="nucleotide sequence ID" value="NZ_CP141615.1"/>
</dbReference>
<dbReference type="InterPro" id="IPR009027">
    <property type="entry name" value="Ribosomal_bL9/RNase_H1_N"/>
</dbReference>
<evidence type="ECO:0000256" key="8">
    <source>
        <dbReference type="SAM" id="Coils"/>
    </source>
</evidence>
<evidence type="ECO:0000256" key="5">
    <source>
        <dbReference type="ARBA" id="ARBA00023274"/>
    </source>
</evidence>
<proteinExistence type="inferred from homology"/>
<dbReference type="InterPro" id="IPR020070">
    <property type="entry name" value="Ribosomal_bL9_N"/>
</dbReference>
<feature type="coiled-coil region" evidence="8">
    <location>
        <begin position="44"/>
        <end position="75"/>
    </location>
</feature>
<dbReference type="NCBIfam" id="TIGR00158">
    <property type="entry name" value="L9"/>
    <property type="match status" value="1"/>
</dbReference>
<comment type="function">
    <text evidence="7">Binds to the 23S rRNA.</text>
</comment>
<evidence type="ECO:0000256" key="7">
    <source>
        <dbReference type="HAMAP-Rule" id="MF_00503"/>
    </source>
</evidence>
<dbReference type="InterPro" id="IPR036935">
    <property type="entry name" value="Ribosomal_bL9_N_sf"/>
</dbReference>
<dbReference type="PROSITE" id="PS00651">
    <property type="entry name" value="RIBOSOMAL_L9"/>
    <property type="match status" value="1"/>
</dbReference>
<keyword evidence="3 7" id="KW-0694">RNA-binding</keyword>
<keyword evidence="5 7" id="KW-0687">Ribonucleoprotein</keyword>